<proteinExistence type="predicted"/>
<name>A0A2P2QB11_RHIMU</name>
<sequence>MMPQNSVSCTGSKYVIIEVFSDYHSMQVHIPIDKHFLKFSGN</sequence>
<reference evidence="1" key="1">
    <citation type="submission" date="2018-02" db="EMBL/GenBank/DDBJ databases">
        <title>Rhizophora mucronata_Transcriptome.</title>
        <authorList>
            <person name="Meera S.P."/>
            <person name="Sreeshan A."/>
            <person name="Augustine A."/>
        </authorList>
    </citation>
    <scope>NUCLEOTIDE SEQUENCE</scope>
    <source>
        <tissue evidence="1">Leaf</tissue>
    </source>
</reference>
<protein>
    <submittedName>
        <fullName evidence="1">Uncharacterized protein</fullName>
    </submittedName>
</protein>
<dbReference type="EMBL" id="GGEC01083630">
    <property type="protein sequence ID" value="MBX64114.1"/>
    <property type="molecule type" value="Transcribed_RNA"/>
</dbReference>
<dbReference type="AlphaFoldDB" id="A0A2P2QB11"/>
<organism evidence="1">
    <name type="scientific">Rhizophora mucronata</name>
    <name type="common">Asiatic mangrove</name>
    <dbReference type="NCBI Taxonomy" id="61149"/>
    <lineage>
        <taxon>Eukaryota</taxon>
        <taxon>Viridiplantae</taxon>
        <taxon>Streptophyta</taxon>
        <taxon>Embryophyta</taxon>
        <taxon>Tracheophyta</taxon>
        <taxon>Spermatophyta</taxon>
        <taxon>Magnoliopsida</taxon>
        <taxon>eudicotyledons</taxon>
        <taxon>Gunneridae</taxon>
        <taxon>Pentapetalae</taxon>
        <taxon>rosids</taxon>
        <taxon>fabids</taxon>
        <taxon>Malpighiales</taxon>
        <taxon>Rhizophoraceae</taxon>
        <taxon>Rhizophora</taxon>
    </lineage>
</organism>
<evidence type="ECO:0000313" key="1">
    <source>
        <dbReference type="EMBL" id="MBX64114.1"/>
    </source>
</evidence>
<accession>A0A2P2QB11</accession>